<evidence type="ECO:0000256" key="1">
    <source>
        <dbReference type="SAM" id="MobiDB-lite"/>
    </source>
</evidence>
<dbReference type="AlphaFoldDB" id="A0A6M3JR64"/>
<feature type="compositionally biased region" description="Basic residues" evidence="1">
    <location>
        <begin position="49"/>
        <end position="66"/>
    </location>
</feature>
<reference evidence="2" key="1">
    <citation type="submission" date="2020-03" db="EMBL/GenBank/DDBJ databases">
        <title>The deep terrestrial virosphere.</title>
        <authorList>
            <person name="Holmfeldt K."/>
            <person name="Nilsson E."/>
            <person name="Simone D."/>
            <person name="Lopez-Fernandez M."/>
            <person name="Wu X."/>
            <person name="de Brujin I."/>
            <person name="Lundin D."/>
            <person name="Andersson A."/>
            <person name="Bertilsson S."/>
            <person name="Dopson M."/>
        </authorList>
    </citation>
    <scope>NUCLEOTIDE SEQUENCE</scope>
    <source>
        <strain evidence="2">MM415A03163</strain>
    </source>
</reference>
<protein>
    <submittedName>
        <fullName evidence="2">Uncharacterized protein</fullName>
    </submittedName>
</protein>
<proteinExistence type="predicted"/>
<sequence length="219" mass="24670">MIQTGTRVIYEAVCRVSWCTKAATVRGLCKTHYNRWQMEDPVYTQALGKFRKKGAKSKPKPKRQPKTTKEEAMKKMVENEVGGYITKQRGDTHGAITLSERDDAGKTMPDEKTHFGLGLDEVLDQVHVGPMIEKQANISGDVEFICPIHSVEVLNAEWNKRINAASTKKELHDFLRHTILKVQCIVMLLDGHVVCRSAHVQALAQEISDSLEDKMKEIG</sequence>
<dbReference type="EMBL" id="MT141876">
    <property type="protein sequence ID" value="QJA71475.1"/>
    <property type="molecule type" value="Genomic_DNA"/>
</dbReference>
<name>A0A6M3JR64_9ZZZZ</name>
<evidence type="ECO:0000313" key="2">
    <source>
        <dbReference type="EMBL" id="QJA71475.1"/>
    </source>
</evidence>
<organism evidence="2">
    <name type="scientific">viral metagenome</name>
    <dbReference type="NCBI Taxonomy" id="1070528"/>
    <lineage>
        <taxon>unclassified sequences</taxon>
        <taxon>metagenomes</taxon>
        <taxon>organismal metagenomes</taxon>
    </lineage>
</organism>
<accession>A0A6M3JR64</accession>
<feature type="region of interest" description="Disordered" evidence="1">
    <location>
        <begin position="49"/>
        <end position="72"/>
    </location>
</feature>
<gene>
    <name evidence="2" type="ORF">MM415A03163_0005</name>
</gene>